<evidence type="ECO:0000313" key="1">
    <source>
        <dbReference type="Proteomes" id="UP000095286"/>
    </source>
</evidence>
<name>A0AC35UF42_9BILA</name>
<sequence>MLSSIKSNSVELITEKEMEYPAKPKIIMDNIVKNMPKLKGIRPMATNPITNLANFNRRVVDIIKKGSVSTYFIKFHEPRDFEFPGVLKGMLTNAKTLCYNNVAFHEQLNLLTEISLTNLDYLKIESGTVKIEDQTNYLVALNELFKKSATLPNFKHICLEFFQFKKDMPISH</sequence>
<protein>
    <submittedName>
        <fullName evidence="2">Reverse transcriptase domain-containing protein</fullName>
    </submittedName>
</protein>
<reference evidence="2" key="1">
    <citation type="submission" date="2016-11" db="UniProtKB">
        <authorList>
            <consortium name="WormBaseParasite"/>
        </authorList>
    </citation>
    <scope>IDENTIFICATION</scope>
    <source>
        <strain evidence="2">KR3021</strain>
    </source>
</reference>
<proteinExistence type="predicted"/>
<organism evidence="1 2">
    <name type="scientific">Rhabditophanes sp. KR3021</name>
    <dbReference type="NCBI Taxonomy" id="114890"/>
    <lineage>
        <taxon>Eukaryota</taxon>
        <taxon>Metazoa</taxon>
        <taxon>Ecdysozoa</taxon>
        <taxon>Nematoda</taxon>
        <taxon>Chromadorea</taxon>
        <taxon>Rhabditida</taxon>
        <taxon>Tylenchina</taxon>
        <taxon>Panagrolaimomorpha</taxon>
        <taxon>Strongyloidoidea</taxon>
        <taxon>Alloionematidae</taxon>
        <taxon>Rhabditophanes</taxon>
    </lineage>
</organism>
<dbReference type="WBParaSite" id="RSKR_0001105100.1">
    <property type="protein sequence ID" value="RSKR_0001105100.1"/>
    <property type="gene ID" value="RSKR_0001105100"/>
</dbReference>
<evidence type="ECO:0000313" key="2">
    <source>
        <dbReference type="WBParaSite" id="RSKR_0001105100.1"/>
    </source>
</evidence>
<accession>A0AC35UF42</accession>
<dbReference type="Proteomes" id="UP000095286">
    <property type="component" value="Unplaced"/>
</dbReference>